<dbReference type="InterPro" id="IPR006675">
    <property type="entry name" value="HDIG_dom"/>
</dbReference>
<feature type="domain" description="HD/PDEase" evidence="1">
    <location>
        <begin position="47"/>
        <end position="142"/>
    </location>
</feature>
<dbReference type="Gene3D" id="1.10.3210.10">
    <property type="entry name" value="Hypothetical protein af1432"/>
    <property type="match status" value="1"/>
</dbReference>
<dbReference type="Pfam" id="PF01966">
    <property type="entry name" value="HD"/>
    <property type="match status" value="1"/>
</dbReference>
<proteinExistence type="predicted"/>
<reference evidence="2" key="1">
    <citation type="journal article" date="2014" name="Front. Microbiol.">
        <title>High frequency of phylogenetically diverse reductive dehalogenase-homologous genes in deep subseafloor sedimentary metagenomes.</title>
        <authorList>
            <person name="Kawai M."/>
            <person name="Futagami T."/>
            <person name="Toyoda A."/>
            <person name="Takaki Y."/>
            <person name="Nishi S."/>
            <person name="Hori S."/>
            <person name="Arai W."/>
            <person name="Tsubouchi T."/>
            <person name="Morono Y."/>
            <person name="Uchiyama I."/>
            <person name="Ito T."/>
            <person name="Fujiyama A."/>
            <person name="Inagaki F."/>
            <person name="Takami H."/>
        </authorList>
    </citation>
    <scope>NUCLEOTIDE SEQUENCE</scope>
    <source>
        <strain evidence="2">Expedition CK06-06</strain>
    </source>
</reference>
<comment type="caution">
    <text evidence="2">The sequence shown here is derived from an EMBL/GenBank/DDBJ whole genome shotgun (WGS) entry which is preliminary data.</text>
</comment>
<feature type="non-terminal residue" evidence="2">
    <location>
        <position position="142"/>
    </location>
</feature>
<sequence length="142" mass="15909">MLSRKKELNTISTSLKTPYDQSASGIDPEYALIQVKAFAKACFEKASGSHDWEHTLRVFRLCEMIGTVENVDMDILRVAAYLHDIGRDFQDASNGAVCHAEKGAQMAGPTVAKLPFTKKQRENIIHCIRSHRFRNPHKPGTP</sequence>
<evidence type="ECO:0000313" key="2">
    <source>
        <dbReference type="EMBL" id="GAF88484.1"/>
    </source>
</evidence>
<dbReference type="SUPFAM" id="SSF109604">
    <property type="entry name" value="HD-domain/PDEase-like"/>
    <property type="match status" value="1"/>
</dbReference>
<name>X0T5L6_9ZZZZ</name>
<dbReference type="PANTHER" id="PTHR33594:SF1">
    <property type="entry name" value="HD_PDEASE DOMAIN-CONTAINING PROTEIN"/>
    <property type="match status" value="1"/>
</dbReference>
<dbReference type="InterPro" id="IPR006674">
    <property type="entry name" value="HD_domain"/>
</dbReference>
<accession>X0T5L6</accession>
<dbReference type="AlphaFoldDB" id="X0T5L6"/>
<dbReference type="CDD" id="cd00077">
    <property type="entry name" value="HDc"/>
    <property type="match status" value="1"/>
</dbReference>
<organism evidence="2">
    <name type="scientific">marine sediment metagenome</name>
    <dbReference type="NCBI Taxonomy" id="412755"/>
    <lineage>
        <taxon>unclassified sequences</taxon>
        <taxon>metagenomes</taxon>
        <taxon>ecological metagenomes</taxon>
    </lineage>
</organism>
<dbReference type="NCBIfam" id="TIGR00277">
    <property type="entry name" value="HDIG"/>
    <property type="match status" value="1"/>
</dbReference>
<dbReference type="SMART" id="SM00471">
    <property type="entry name" value="HDc"/>
    <property type="match status" value="1"/>
</dbReference>
<dbReference type="PANTHER" id="PTHR33594">
    <property type="entry name" value="SUPERFAMILY HYDROLASE, PUTATIVE (AFU_ORTHOLOGUE AFUA_1G03035)-RELATED"/>
    <property type="match status" value="1"/>
</dbReference>
<protein>
    <recommendedName>
        <fullName evidence="1">HD/PDEase domain-containing protein</fullName>
    </recommendedName>
</protein>
<dbReference type="EMBL" id="BARS01019223">
    <property type="protein sequence ID" value="GAF88484.1"/>
    <property type="molecule type" value="Genomic_DNA"/>
</dbReference>
<gene>
    <name evidence="2" type="ORF">S01H1_31179</name>
</gene>
<evidence type="ECO:0000259" key="1">
    <source>
        <dbReference type="SMART" id="SM00471"/>
    </source>
</evidence>
<dbReference type="InterPro" id="IPR003607">
    <property type="entry name" value="HD/PDEase_dom"/>
</dbReference>